<dbReference type="EMBL" id="LGSS01000002">
    <property type="protein sequence ID" value="KNF09621.1"/>
    <property type="molecule type" value="Genomic_DNA"/>
</dbReference>
<comment type="similarity">
    <text evidence="1 5">Belongs to the acetyltransferase family. RimI subfamily.</text>
</comment>
<comment type="function">
    <text evidence="5">Acetylates the N-terminal alanine of ribosomal protein bS18.</text>
</comment>
<name>A0A0L0WDV4_GOTPU</name>
<evidence type="ECO:0000256" key="1">
    <source>
        <dbReference type="ARBA" id="ARBA00005395"/>
    </source>
</evidence>
<dbReference type="PANTHER" id="PTHR43420:SF44">
    <property type="entry name" value="ACETYLTRANSFERASE YPEA"/>
    <property type="match status" value="1"/>
</dbReference>
<evidence type="ECO:0000256" key="2">
    <source>
        <dbReference type="ARBA" id="ARBA00022490"/>
    </source>
</evidence>
<feature type="domain" description="N-acetyltransferase" evidence="6">
    <location>
        <begin position="4"/>
        <end position="149"/>
    </location>
</feature>
<proteinExistence type="inferred from homology"/>
<dbReference type="GO" id="GO:0005737">
    <property type="term" value="C:cytoplasm"/>
    <property type="evidence" value="ECO:0007669"/>
    <property type="project" value="UniProtKB-SubCell"/>
</dbReference>
<dbReference type="SUPFAM" id="SSF55729">
    <property type="entry name" value="Acyl-CoA N-acyltransferases (Nat)"/>
    <property type="match status" value="1"/>
</dbReference>
<dbReference type="AlphaFoldDB" id="A0A0L0WDV4"/>
<keyword evidence="4 7" id="KW-0012">Acyltransferase</keyword>
<keyword evidence="3 7" id="KW-0808">Transferase</keyword>
<dbReference type="PANTHER" id="PTHR43420">
    <property type="entry name" value="ACETYLTRANSFERASE"/>
    <property type="match status" value="1"/>
</dbReference>
<gene>
    <name evidence="7" type="primary">rimI</name>
    <name evidence="7" type="ORF">CLPU_2c00720</name>
</gene>
<dbReference type="OrthoDB" id="9794566at2"/>
<dbReference type="Pfam" id="PF00583">
    <property type="entry name" value="Acetyltransf_1"/>
    <property type="match status" value="1"/>
</dbReference>
<keyword evidence="2 5" id="KW-0963">Cytoplasm</keyword>
<dbReference type="InterPro" id="IPR016181">
    <property type="entry name" value="Acyl_CoA_acyltransferase"/>
</dbReference>
<dbReference type="STRING" id="1503.CLPU_2c00720"/>
<dbReference type="Proteomes" id="UP000037267">
    <property type="component" value="Unassembled WGS sequence"/>
</dbReference>
<comment type="caution">
    <text evidence="7">The sequence shown here is derived from an EMBL/GenBank/DDBJ whole genome shotgun (WGS) entry which is preliminary data.</text>
</comment>
<dbReference type="InterPro" id="IPR006464">
    <property type="entry name" value="AcTrfase_RimI/Ard1"/>
</dbReference>
<keyword evidence="8" id="KW-1185">Reference proteome</keyword>
<evidence type="ECO:0000259" key="6">
    <source>
        <dbReference type="PROSITE" id="PS51186"/>
    </source>
</evidence>
<comment type="catalytic activity">
    <reaction evidence="5">
        <text>N-terminal L-alanyl-[ribosomal protein bS18] + acetyl-CoA = N-terminal N(alpha)-acetyl-L-alanyl-[ribosomal protein bS18] + CoA + H(+)</text>
        <dbReference type="Rhea" id="RHEA:43756"/>
        <dbReference type="Rhea" id="RHEA-COMP:10676"/>
        <dbReference type="Rhea" id="RHEA-COMP:10677"/>
        <dbReference type="ChEBI" id="CHEBI:15378"/>
        <dbReference type="ChEBI" id="CHEBI:57287"/>
        <dbReference type="ChEBI" id="CHEBI:57288"/>
        <dbReference type="ChEBI" id="CHEBI:64718"/>
        <dbReference type="ChEBI" id="CHEBI:83683"/>
        <dbReference type="EC" id="2.3.1.266"/>
    </reaction>
</comment>
<protein>
    <recommendedName>
        <fullName evidence="5">[Ribosomal protein bS18]-alanine N-acetyltransferase</fullName>
        <ecNumber evidence="5">2.3.1.266</ecNumber>
    </recommendedName>
</protein>
<dbReference type="NCBIfam" id="TIGR01575">
    <property type="entry name" value="rimI"/>
    <property type="match status" value="1"/>
</dbReference>
<dbReference type="InterPro" id="IPR000182">
    <property type="entry name" value="GNAT_dom"/>
</dbReference>
<dbReference type="PATRIC" id="fig|1503.3.peg.1569"/>
<evidence type="ECO:0000256" key="3">
    <source>
        <dbReference type="ARBA" id="ARBA00022679"/>
    </source>
</evidence>
<accession>A0A0L0WDV4</accession>
<dbReference type="Gene3D" id="3.40.630.30">
    <property type="match status" value="1"/>
</dbReference>
<evidence type="ECO:0000313" key="7">
    <source>
        <dbReference type="EMBL" id="KNF09621.1"/>
    </source>
</evidence>
<organism evidence="7 8">
    <name type="scientific">Gottschalkia purinilytica</name>
    <name type="common">Clostridium purinilyticum</name>
    <dbReference type="NCBI Taxonomy" id="1503"/>
    <lineage>
        <taxon>Bacteria</taxon>
        <taxon>Bacillati</taxon>
        <taxon>Bacillota</taxon>
        <taxon>Tissierellia</taxon>
        <taxon>Tissierellales</taxon>
        <taxon>Gottschalkiaceae</taxon>
        <taxon>Gottschalkia</taxon>
    </lineage>
</organism>
<comment type="subcellular location">
    <subcellularLocation>
        <location evidence="5">Cytoplasm</location>
    </subcellularLocation>
</comment>
<dbReference type="EC" id="2.3.1.266" evidence="5"/>
<dbReference type="CDD" id="cd04301">
    <property type="entry name" value="NAT_SF"/>
    <property type="match status" value="1"/>
</dbReference>
<dbReference type="InterPro" id="IPR050680">
    <property type="entry name" value="YpeA/RimI_acetyltransf"/>
</dbReference>
<sequence length="149" mass="17078">MSNILIKEMEEEDIDQVCKIEEISFSTPWTKEALTMEVTKNNLAKYLVAKKEDKVVGYAGVWIIIDEGHITNIAVSPDYRGQGIGSLLVEKLVKLCEEKGISNMTLEVRESNTTAQSLYKKFGFEEYGIRPNYYSDNNENALIMWRKDK</sequence>
<evidence type="ECO:0000313" key="8">
    <source>
        <dbReference type="Proteomes" id="UP000037267"/>
    </source>
</evidence>
<reference evidence="8" key="1">
    <citation type="submission" date="2015-07" db="EMBL/GenBank/DDBJ databases">
        <title>Draft genome sequence of the purine-degrading Gottschalkia purinilyticum DSM 1384 (formerly Clostridium purinilyticum).</title>
        <authorList>
            <person name="Poehlein A."/>
            <person name="Schiel-Bengelsdorf B."/>
            <person name="Bengelsdorf F.R."/>
            <person name="Daniel R."/>
            <person name="Duerre P."/>
        </authorList>
    </citation>
    <scope>NUCLEOTIDE SEQUENCE [LARGE SCALE GENOMIC DNA]</scope>
    <source>
        <strain evidence="8">DSM 1384</strain>
    </source>
</reference>
<dbReference type="PROSITE" id="PS51186">
    <property type="entry name" value="GNAT"/>
    <property type="match status" value="1"/>
</dbReference>
<evidence type="ECO:0000256" key="5">
    <source>
        <dbReference type="RuleBase" id="RU363094"/>
    </source>
</evidence>
<evidence type="ECO:0000256" key="4">
    <source>
        <dbReference type="ARBA" id="ARBA00023315"/>
    </source>
</evidence>
<dbReference type="GO" id="GO:0008999">
    <property type="term" value="F:protein-N-terminal-alanine acetyltransferase activity"/>
    <property type="evidence" value="ECO:0007669"/>
    <property type="project" value="UniProtKB-EC"/>
</dbReference>
<dbReference type="RefSeq" id="WP_050354018.1">
    <property type="nucleotide sequence ID" value="NZ_LGSS01000002.1"/>
</dbReference>